<sequence>MVSAIPDRWLLYKACGKIIEGTRIICFKVPLKRSLLEKRVDPKNIWSIKELLITVPKLGAVLDLTNTKRYYNPEKLKSCGIHYKKIFMPGRIIPPENKVKDVGGGGRTVERTGFDPRRPSPALVYLREGAHALALSEFERHLSPPRRVSPYV</sequence>
<dbReference type="SUPFAM" id="SSF52799">
    <property type="entry name" value="(Phosphotyrosine protein) phosphatases II"/>
    <property type="match status" value="1"/>
</dbReference>
<organism evidence="1 2">
    <name type="scientific">Iphiclides podalirius</name>
    <name type="common">scarce swallowtail</name>
    <dbReference type="NCBI Taxonomy" id="110791"/>
    <lineage>
        <taxon>Eukaryota</taxon>
        <taxon>Metazoa</taxon>
        <taxon>Ecdysozoa</taxon>
        <taxon>Arthropoda</taxon>
        <taxon>Hexapoda</taxon>
        <taxon>Insecta</taxon>
        <taxon>Pterygota</taxon>
        <taxon>Neoptera</taxon>
        <taxon>Endopterygota</taxon>
        <taxon>Lepidoptera</taxon>
        <taxon>Glossata</taxon>
        <taxon>Ditrysia</taxon>
        <taxon>Papilionoidea</taxon>
        <taxon>Papilionidae</taxon>
        <taxon>Papilioninae</taxon>
        <taxon>Iphiclides</taxon>
    </lineage>
</organism>
<name>A0ABN8I235_9NEOP</name>
<proteinExistence type="predicted"/>
<protein>
    <submittedName>
        <fullName evidence="1">Uncharacterized protein</fullName>
    </submittedName>
</protein>
<gene>
    <name evidence="1" type="ORF">IPOD504_LOCUS5583</name>
</gene>
<dbReference type="Gene3D" id="3.90.190.10">
    <property type="entry name" value="Protein tyrosine phosphatase superfamily"/>
    <property type="match status" value="1"/>
</dbReference>
<dbReference type="Proteomes" id="UP000837857">
    <property type="component" value="Chromosome 17"/>
</dbReference>
<dbReference type="InterPro" id="IPR051029">
    <property type="entry name" value="mRNA_Capping_Enz/RNA_Phosphat"/>
</dbReference>
<evidence type="ECO:0000313" key="1">
    <source>
        <dbReference type="EMBL" id="CAH2046999.1"/>
    </source>
</evidence>
<dbReference type="InterPro" id="IPR029021">
    <property type="entry name" value="Prot-tyrosine_phosphatase-like"/>
</dbReference>
<dbReference type="EMBL" id="OW152829">
    <property type="protein sequence ID" value="CAH2046999.1"/>
    <property type="molecule type" value="Genomic_DNA"/>
</dbReference>
<evidence type="ECO:0000313" key="2">
    <source>
        <dbReference type="Proteomes" id="UP000837857"/>
    </source>
</evidence>
<dbReference type="PANTHER" id="PTHR10367:SF9">
    <property type="entry name" value="DUAL-SPECIFICITY PHOSPHATASE 11 (RNA_RNP COMPLEX 1-INTERACTING)"/>
    <property type="match status" value="1"/>
</dbReference>
<dbReference type="PANTHER" id="PTHR10367">
    <property type="entry name" value="MRNA-CAPPING ENZYME"/>
    <property type="match status" value="1"/>
</dbReference>
<reference evidence="1" key="1">
    <citation type="submission" date="2022-03" db="EMBL/GenBank/DDBJ databases">
        <authorList>
            <person name="Martin H S."/>
        </authorList>
    </citation>
    <scope>NUCLEOTIDE SEQUENCE</scope>
</reference>
<accession>A0ABN8I235</accession>
<feature type="non-terminal residue" evidence="1">
    <location>
        <position position="152"/>
    </location>
</feature>
<keyword evidence="2" id="KW-1185">Reference proteome</keyword>